<comment type="caution">
    <text evidence="2">The sequence shown here is derived from an EMBL/GenBank/DDBJ whole genome shotgun (WGS) entry which is preliminary data.</text>
</comment>
<feature type="compositionally biased region" description="Acidic residues" evidence="1">
    <location>
        <begin position="233"/>
        <end position="244"/>
    </location>
</feature>
<dbReference type="OrthoDB" id="3666223at2759"/>
<dbReference type="EMBL" id="NEVH01026386">
    <property type="protein sequence ID" value="PNF14431.1"/>
    <property type="molecule type" value="Genomic_DNA"/>
</dbReference>
<dbReference type="AlphaFoldDB" id="A0A2J7PDL8"/>
<name>A0A2J7PDL8_9NEOP</name>
<feature type="compositionally biased region" description="Basic and acidic residues" evidence="1">
    <location>
        <begin position="288"/>
        <end position="298"/>
    </location>
</feature>
<feature type="region of interest" description="Disordered" evidence="1">
    <location>
        <begin position="116"/>
        <end position="319"/>
    </location>
</feature>
<protein>
    <submittedName>
        <fullName evidence="2">Uncharacterized protein</fullName>
    </submittedName>
</protein>
<feature type="compositionally biased region" description="Low complexity" evidence="1">
    <location>
        <begin position="216"/>
        <end position="232"/>
    </location>
</feature>
<feature type="region of interest" description="Disordered" evidence="1">
    <location>
        <begin position="489"/>
        <end position="515"/>
    </location>
</feature>
<keyword evidence="3" id="KW-1185">Reference proteome</keyword>
<sequence length="721" mass="80855">MPVLEMQTLGEMRRDRKSHTKHQTQATSVSVPEVIELSEEGVMDAPAVTDMHKDTESRPLSPLDPSWSAACDKFLEQLQMGVAKRKCRRKKTVAELKAVPNKVDDRSETIEMKLDVVEDEKKIGKTEGKQEVIEEDDKNKSEKKKTEKLVVKEKKQKFEDSDEDVPLIKRRGRPKKKDSSDGDVEDEISLAEIKARLGRADKSASVEVPVHVGIRSSRNSSSSSSSSSSIGSSDDEEDEEDSDSHEETVAERLRRRKRQGKEGNDEDGGESIGMRLRSKALCTLQKGRSSDKEKRNESSGKSGSKKKKPQFGDGSDFRPGWEEEVYRFKRSLRMPAQLINIPRPPHTHRLSASLPDLDPYPNSPAASTVDSADFTLQRRHLRPGGSLDRRHGAWSSVRSDLLDSDLDSSSNLSTAWHHVRRRDDLGGDSEEATSSTTVSTKLKNNANIDNNNSILNFLVRKYSHSKSPCKKSCAKNSLSERSGLRIIPRSSSGSELLPTPSLGIGLKKSPSSKVDNKKVNLQVKKHKSKMDTRESKGEKGPVCDIKESVYLGYFRKKTVTNFRDAFRQNGGILAEKFAPIVFKSRTRTQTRVLRQRATIREVFGDHRPASAPPICHEEREHIQQSENSEWRRRSLREDTGIMGKNRSCTITGGRPGLRSAGLRRSNKAVLNSKRHLLRRDHDLLRAMGSKKPSFKNTSRNLGSVEPVTFVPPVSRERSVTN</sequence>
<feature type="compositionally biased region" description="Basic and acidic residues" evidence="1">
    <location>
        <begin position="193"/>
        <end position="204"/>
    </location>
</feature>
<dbReference type="Proteomes" id="UP000235965">
    <property type="component" value="Unassembled WGS sequence"/>
</dbReference>
<gene>
    <name evidence="2" type="ORF">B7P43_G01682</name>
</gene>
<organism evidence="2 3">
    <name type="scientific">Cryptotermes secundus</name>
    <dbReference type="NCBI Taxonomy" id="105785"/>
    <lineage>
        <taxon>Eukaryota</taxon>
        <taxon>Metazoa</taxon>
        <taxon>Ecdysozoa</taxon>
        <taxon>Arthropoda</taxon>
        <taxon>Hexapoda</taxon>
        <taxon>Insecta</taxon>
        <taxon>Pterygota</taxon>
        <taxon>Neoptera</taxon>
        <taxon>Polyneoptera</taxon>
        <taxon>Dictyoptera</taxon>
        <taxon>Blattodea</taxon>
        <taxon>Blattoidea</taxon>
        <taxon>Termitoidae</taxon>
        <taxon>Kalotermitidae</taxon>
        <taxon>Cryptotermitinae</taxon>
        <taxon>Cryptotermes</taxon>
    </lineage>
</organism>
<evidence type="ECO:0000313" key="2">
    <source>
        <dbReference type="EMBL" id="PNF14431.1"/>
    </source>
</evidence>
<feature type="region of interest" description="Disordered" evidence="1">
    <location>
        <begin position="341"/>
        <end position="372"/>
    </location>
</feature>
<reference evidence="2 3" key="1">
    <citation type="submission" date="2017-12" db="EMBL/GenBank/DDBJ databases">
        <title>Hemimetabolous genomes reveal molecular basis of termite eusociality.</title>
        <authorList>
            <person name="Harrison M.C."/>
            <person name="Jongepier E."/>
            <person name="Robertson H.M."/>
            <person name="Arning N."/>
            <person name="Bitard-Feildel T."/>
            <person name="Chao H."/>
            <person name="Childers C.P."/>
            <person name="Dinh H."/>
            <person name="Doddapaneni H."/>
            <person name="Dugan S."/>
            <person name="Gowin J."/>
            <person name="Greiner C."/>
            <person name="Han Y."/>
            <person name="Hu H."/>
            <person name="Hughes D.S.T."/>
            <person name="Huylmans A.-K."/>
            <person name="Kemena C."/>
            <person name="Kremer L.P.M."/>
            <person name="Lee S.L."/>
            <person name="Lopez-Ezquerra A."/>
            <person name="Mallet L."/>
            <person name="Monroy-Kuhn J.M."/>
            <person name="Moser A."/>
            <person name="Murali S.C."/>
            <person name="Muzny D.M."/>
            <person name="Otani S."/>
            <person name="Piulachs M.-D."/>
            <person name="Poelchau M."/>
            <person name="Qu J."/>
            <person name="Schaub F."/>
            <person name="Wada-Katsumata A."/>
            <person name="Worley K.C."/>
            <person name="Xie Q."/>
            <person name="Ylla G."/>
            <person name="Poulsen M."/>
            <person name="Gibbs R.A."/>
            <person name="Schal C."/>
            <person name="Richards S."/>
            <person name="Belles X."/>
            <person name="Korb J."/>
            <person name="Bornberg-Bauer E."/>
        </authorList>
    </citation>
    <scope>NUCLEOTIDE SEQUENCE [LARGE SCALE GENOMIC DNA]</scope>
    <source>
        <tissue evidence="2">Whole body</tissue>
    </source>
</reference>
<feature type="region of interest" description="Disordered" evidence="1">
    <location>
        <begin position="1"/>
        <end position="35"/>
    </location>
</feature>
<feature type="compositionally biased region" description="Basic and acidic residues" evidence="1">
    <location>
        <begin position="116"/>
        <end position="159"/>
    </location>
</feature>
<evidence type="ECO:0000256" key="1">
    <source>
        <dbReference type="SAM" id="MobiDB-lite"/>
    </source>
</evidence>
<accession>A0A2J7PDL8</accession>
<evidence type="ECO:0000313" key="3">
    <source>
        <dbReference type="Proteomes" id="UP000235965"/>
    </source>
</evidence>
<feature type="compositionally biased region" description="Low complexity" evidence="1">
    <location>
        <begin position="432"/>
        <end position="446"/>
    </location>
</feature>
<proteinExistence type="predicted"/>
<feature type="region of interest" description="Disordered" evidence="1">
    <location>
        <begin position="423"/>
        <end position="446"/>
    </location>
</feature>
<feature type="non-terminal residue" evidence="2">
    <location>
        <position position="721"/>
    </location>
</feature>